<keyword evidence="11" id="KW-1185">Reference proteome</keyword>
<dbReference type="Proteomes" id="UP000669239">
    <property type="component" value="Unassembled WGS sequence"/>
</dbReference>
<comment type="caution">
    <text evidence="9">The sequence shown here is derived from an EMBL/GenBank/DDBJ whole genome shotgun (WGS) entry which is preliminary data.</text>
</comment>
<sequence>MKYTKRGKMIRFFGIIILAAATLIIIFPFYWMVKTSFQSNSSMFQVPPSFFPEVIDISSFYEVLMKKPIVIWMKNSLLVTVSVTLISMVLSTLTAYSLSRYRNKANTIFSFLILTTQMLPSTLFVLPIYREFNRFSLMDTHSGIVIAYTTFALPICIWMLKGYFDSIPTDLEEAATIDGCSRLGTIWRIIMPLAKPGYMATAIFAFINAWGEYLFAKMLLSSQSNWLLSNGLASFKGEYTTPWNWIMAAAIIYALPPLILFLFMQKYLVSGMTAGAVKS</sequence>
<organism evidence="9 12">
    <name type="scientific">Enterocloster aldenensis</name>
    <dbReference type="NCBI Taxonomy" id="358742"/>
    <lineage>
        <taxon>Bacteria</taxon>
        <taxon>Bacillati</taxon>
        <taxon>Bacillota</taxon>
        <taxon>Clostridia</taxon>
        <taxon>Lachnospirales</taxon>
        <taxon>Lachnospiraceae</taxon>
        <taxon>Enterocloster</taxon>
    </lineage>
</organism>
<feature type="domain" description="ABC transmembrane type-1" evidence="8">
    <location>
        <begin position="73"/>
        <end position="264"/>
    </location>
</feature>
<reference evidence="10 11" key="1">
    <citation type="journal article" date="2020" name="Cell Host Microbe">
        <title>Functional and Genomic Variation between Human-Derived Isolates of Lachnospiraceae Reveals Inter- and Intra-Species Diversity.</title>
        <authorList>
            <person name="Sorbara M.T."/>
            <person name="Littmann E.R."/>
            <person name="Fontana E."/>
            <person name="Moody T.U."/>
            <person name="Kohout C.E."/>
            <person name="Gjonbalaj M."/>
            <person name="Eaton V."/>
            <person name="Seok R."/>
            <person name="Leiner I.M."/>
            <person name="Pamer E.G."/>
        </authorList>
    </citation>
    <scope>NUCLEOTIDE SEQUENCE [LARGE SCALE GENOMIC DNA]</scope>
    <source>
        <strain evidence="10 11">MSK.1.17</strain>
    </source>
</reference>
<reference evidence="10" key="2">
    <citation type="submission" date="2020-02" db="EMBL/GenBank/DDBJ databases">
        <authorList>
            <person name="Littmann E."/>
            <person name="Sorbara M."/>
        </authorList>
    </citation>
    <scope>NUCLEOTIDE SEQUENCE</scope>
    <source>
        <strain evidence="10">MSK.1.17</strain>
    </source>
</reference>
<evidence type="ECO:0000313" key="9">
    <source>
        <dbReference type="EMBL" id="MCG4745724.1"/>
    </source>
</evidence>
<evidence type="ECO:0000256" key="6">
    <source>
        <dbReference type="ARBA" id="ARBA00023136"/>
    </source>
</evidence>
<dbReference type="InterPro" id="IPR050901">
    <property type="entry name" value="BP-dep_ABC_trans_perm"/>
</dbReference>
<dbReference type="EMBL" id="JAKNGE010000010">
    <property type="protein sequence ID" value="MCG4745724.1"/>
    <property type="molecule type" value="Genomic_DNA"/>
</dbReference>
<keyword evidence="6 7" id="KW-0472">Membrane</keyword>
<protein>
    <submittedName>
        <fullName evidence="9">Carbohydrate ABC transporter permease</fullName>
    </submittedName>
</protein>
<keyword evidence="3" id="KW-1003">Cell membrane</keyword>
<proteinExistence type="inferred from homology"/>
<evidence type="ECO:0000259" key="8">
    <source>
        <dbReference type="PROSITE" id="PS50928"/>
    </source>
</evidence>
<comment type="similarity">
    <text evidence="7">Belongs to the binding-protein-dependent transport system permease family.</text>
</comment>
<evidence type="ECO:0000313" key="12">
    <source>
        <dbReference type="Proteomes" id="UP001299608"/>
    </source>
</evidence>
<feature type="transmembrane region" description="Helical" evidence="7">
    <location>
        <begin position="12"/>
        <end position="33"/>
    </location>
</feature>
<dbReference type="SUPFAM" id="SSF161098">
    <property type="entry name" value="MetI-like"/>
    <property type="match status" value="1"/>
</dbReference>
<reference evidence="9" key="3">
    <citation type="submission" date="2022-01" db="EMBL/GenBank/DDBJ databases">
        <title>Collection of gut derived symbiotic bacterial strains cultured from healthy donors.</title>
        <authorList>
            <person name="Lin H."/>
            <person name="Kohout C."/>
            <person name="Waligurski E."/>
            <person name="Pamer E.G."/>
        </authorList>
    </citation>
    <scope>NUCLEOTIDE SEQUENCE</scope>
    <source>
        <strain evidence="9">DFI.6.55</strain>
    </source>
</reference>
<evidence type="ECO:0000313" key="10">
    <source>
        <dbReference type="EMBL" id="NSJ50512.1"/>
    </source>
</evidence>
<evidence type="ECO:0000256" key="3">
    <source>
        <dbReference type="ARBA" id="ARBA00022475"/>
    </source>
</evidence>
<keyword evidence="2 7" id="KW-0813">Transport</keyword>
<feature type="transmembrane region" description="Helical" evidence="7">
    <location>
        <begin position="108"/>
        <end position="129"/>
    </location>
</feature>
<dbReference type="RefSeq" id="WP_165642572.1">
    <property type="nucleotide sequence ID" value="NZ_JAAITT010000027.1"/>
</dbReference>
<dbReference type="GO" id="GO:0005886">
    <property type="term" value="C:plasma membrane"/>
    <property type="evidence" value="ECO:0007669"/>
    <property type="project" value="UniProtKB-SubCell"/>
</dbReference>
<keyword evidence="5 7" id="KW-1133">Transmembrane helix</keyword>
<evidence type="ECO:0000256" key="5">
    <source>
        <dbReference type="ARBA" id="ARBA00022989"/>
    </source>
</evidence>
<accession>A0AAW5C0E7</accession>
<dbReference type="Pfam" id="PF00528">
    <property type="entry name" value="BPD_transp_1"/>
    <property type="match status" value="1"/>
</dbReference>
<evidence type="ECO:0000256" key="2">
    <source>
        <dbReference type="ARBA" id="ARBA00022448"/>
    </source>
</evidence>
<feature type="transmembrane region" description="Helical" evidence="7">
    <location>
        <begin position="243"/>
        <end position="263"/>
    </location>
</feature>
<name>A0AAW5C0E7_9FIRM</name>
<dbReference type="GO" id="GO:0055085">
    <property type="term" value="P:transmembrane transport"/>
    <property type="evidence" value="ECO:0007669"/>
    <property type="project" value="InterPro"/>
</dbReference>
<feature type="transmembrane region" description="Helical" evidence="7">
    <location>
        <begin position="77"/>
        <end position="96"/>
    </location>
</feature>
<dbReference type="PANTHER" id="PTHR32243">
    <property type="entry name" value="MALTOSE TRANSPORT SYSTEM PERMEASE-RELATED"/>
    <property type="match status" value="1"/>
</dbReference>
<dbReference type="PANTHER" id="PTHR32243:SF18">
    <property type="entry name" value="INNER MEMBRANE ABC TRANSPORTER PERMEASE PROTEIN YCJP"/>
    <property type="match status" value="1"/>
</dbReference>
<dbReference type="PROSITE" id="PS50928">
    <property type="entry name" value="ABC_TM1"/>
    <property type="match status" value="1"/>
</dbReference>
<dbReference type="Proteomes" id="UP001299608">
    <property type="component" value="Unassembled WGS sequence"/>
</dbReference>
<dbReference type="CDD" id="cd06261">
    <property type="entry name" value="TM_PBP2"/>
    <property type="match status" value="1"/>
</dbReference>
<dbReference type="AlphaFoldDB" id="A0AAW5C0E7"/>
<feature type="transmembrane region" description="Helical" evidence="7">
    <location>
        <begin position="141"/>
        <end position="160"/>
    </location>
</feature>
<feature type="transmembrane region" description="Helical" evidence="7">
    <location>
        <begin position="197"/>
        <end position="216"/>
    </location>
</feature>
<evidence type="ECO:0000313" key="11">
    <source>
        <dbReference type="Proteomes" id="UP000669239"/>
    </source>
</evidence>
<gene>
    <name evidence="10" type="ORF">G5B36_17645</name>
    <name evidence="9" type="ORF">L0N08_09910</name>
</gene>
<dbReference type="EMBL" id="JAAITT010000027">
    <property type="protein sequence ID" value="NSJ50512.1"/>
    <property type="molecule type" value="Genomic_DNA"/>
</dbReference>
<dbReference type="InterPro" id="IPR035906">
    <property type="entry name" value="MetI-like_sf"/>
</dbReference>
<comment type="subcellular location">
    <subcellularLocation>
        <location evidence="1 7">Cell membrane</location>
        <topology evidence="1 7">Multi-pass membrane protein</topology>
    </subcellularLocation>
</comment>
<evidence type="ECO:0000256" key="7">
    <source>
        <dbReference type="RuleBase" id="RU363032"/>
    </source>
</evidence>
<keyword evidence="4 7" id="KW-0812">Transmembrane</keyword>
<dbReference type="InterPro" id="IPR000515">
    <property type="entry name" value="MetI-like"/>
</dbReference>
<evidence type="ECO:0000256" key="1">
    <source>
        <dbReference type="ARBA" id="ARBA00004651"/>
    </source>
</evidence>
<evidence type="ECO:0000256" key="4">
    <source>
        <dbReference type="ARBA" id="ARBA00022692"/>
    </source>
</evidence>
<dbReference type="Gene3D" id="1.10.3720.10">
    <property type="entry name" value="MetI-like"/>
    <property type="match status" value="1"/>
</dbReference>